<reference evidence="8 9" key="1">
    <citation type="submission" date="2016-08" db="EMBL/GenBank/DDBJ databases">
        <title>Hymenobacter coccineus sp. nov., Hymenobacter lapidarius sp. nov. and Hymenobacter glacialis sp. nov., isolated from Antarctic soil.</title>
        <authorList>
            <person name="Sedlacek I."/>
            <person name="Kralova S."/>
            <person name="Kyrova K."/>
            <person name="Maslanova I."/>
            <person name="Stankova E."/>
            <person name="Vrbovska V."/>
            <person name="Nemec M."/>
            <person name="Bartak M."/>
            <person name="Svec P."/>
            <person name="Busse H.-J."/>
            <person name="Pantucek R."/>
        </authorList>
    </citation>
    <scope>NUCLEOTIDE SEQUENCE [LARGE SCALE GENOMIC DNA]</scope>
    <source>
        <strain evidence="8 9">CCM 8643</strain>
    </source>
</reference>
<comment type="similarity">
    <text evidence="1">Belongs to the 'phage' integrase family.</text>
</comment>
<evidence type="ECO:0000259" key="6">
    <source>
        <dbReference type="PROSITE" id="PS51898"/>
    </source>
</evidence>
<dbReference type="EMBL" id="MDZB01000175">
    <property type="protein sequence ID" value="OGX80857.1"/>
    <property type="molecule type" value="Genomic_DNA"/>
</dbReference>
<gene>
    <name evidence="8" type="ORF">BEN47_06255</name>
</gene>
<evidence type="ECO:0000313" key="9">
    <source>
        <dbReference type="Proteomes" id="UP000176294"/>
    </source>
</evidence>
<protein>
    <recommendedName>
        <fullName evidence="10">Tyr recombinase domain-containing protein</fullName>
    </recommendedName>
</protein>
<dbReference type="PANTHER" id="PTHR30349:SF64">
    <property type="entry name" value="PROPHAGE INTEGRASE INTD-RELATED"/>
    <property type="match status" value="1"/>
</dbReference>
<evidence type="ECO:0000259" key="7">
    <source>
        <dbReference type="PROSITE" id="PS51900"/>
    </source>
</evidence>
<keyword evidence="9" id="KW-1185">Reference proteome</keyword>
<dbReference type="Proteomes" id="UP000176294">
    <property type="component" value="Unassembled WGS sequence"/>
</dbReference>
<keyword evidence="2" id="KW-0229">DNA integration</keyword>
<name>A0A1G1SQG2_9BACT</name>
<dbReference type="PROSITE" id="PS51900">
    <property type="entry name" value="CB"/>
    <property type="match status" value="1"/>
</dbReference>
<feature type="domain" description="Tyr recombinase" evidence="6">
    <location>
        <begin position="215"/>
        <end position="389"/>
    </location>
</feature>
<sequence length="413" mass="46507">MTVLFWFRKNTRARERPGTLYCRVTVDGVPCNFAAGVYAHKDDWDAHGQKVRGRSDETKVANQRLQQLADGLREAFNLLEREGAYVTPEKVVLRFQAPQRRTCSLLEAAGRYLAHRTALVESGQLSPATREADGVRLARLEEWLTDTKKLALRPAELTQRAAERFVEHLRGRGLSNNYALKVVDALSGLLRWCVRQEIMDRYPLDGLRLKKEPPRPAVFLAPADLVKLWYYDFAAPTLRKAADMFLFQCFTGLSWQDACNFRASEHVVPQPGGGLLIRIHRQKTGTLTMIPFFQPAVELLARYGGERLPMPTNEYLNRALKQIGYLCGFAQHLTTHVGRKTAGMVLLQDGVPMTIVSAVLGHRSVAITQAVYSRVLPDTINSELAKVYGVEVLGMSTARKPFLREFTERLLAA</sequence>
<dbReference type="Gene3D" id="1.10.150.130">
    <property type="match status" value="1"/>
</dbReference>
<dbReference type="InterPro" id="IPR011010">
    <property type="entry name" value="DNA_brk_join_enz"/>
</dbReference>
<keyword evidence="4" id="KW-0233">DNA recombination</keyword>
<evidence type="ECO:0008006" key="10">
    <source>
        <dbReference type="Google" id="ProtNLM"/>
    </source>
</evidence>
<dbReference type="GO" id="GO:0003677">
    <property type="term" value="F:DNA binding"/>
    <property type="evidence" value="ECO:0007669"/>
    <property type="project" value="UniProtKB-UniRule"/>
</dbReference>
<keyword evidence="3 5" id="KW-0238">DNA-binding</keyword>
<evidence type="ECO:0000313" key="8">
    <source>
        <dbReference type="EMBL" id="OGX80857.1"/>
    </source>
</evidence>
<dbReference type="InterPro" id="IPR010998">
    <property type="entry name" value="Integrase_recombinase_N"/>
</dbReference>
<dbReference type="STRING" id="1908237.BEN47_06255"/>
<evidence type="ECO:0000256" key="4">
    <source>
        <dbReference type="ARBA" id="ARBA00023172"/>
    </source>
</evidence>
<evidence type="ECO:0000256" key="3">
    <source>
        <dbReference type="ARBA" id="ARBA00023125"/>
    </source>
</evidence>
<dbReference type="GO" id="GO:0015074">
    <property type="term" value="P:DNA integration"/>
    <property type="evidence" value="ECO:0007669"/>
    <property type="project" value="UniProtKB-KW"/>
</dbReference>
<feature type="domain" description="Core-binding (CB)" evidence="7">
    <location>
        <begin position="103"/>
        <end position="194"/>
    </location>
</feature>
<dbReference type="AlphaFoldDB" id="A0A1G1SQG2"/>
<dbReference type="SUPFAM" id="SSF56349">
    <property type="entry name" value="DNA breaking-rejoining enzymes"/>
    <property type="match status" value="1"/>
</dbReference>
<accession>A0A1G1SQG2</accession>
<dbReference type="InterPro" id="IPR002104">
    <property type="entry name" value="Integrase_catalytic"/>
</dbReference>
<dbReference type="OrthoDB" id="1098628at2"/>
<dbReference type="PANTHER" id="PTHR30349">
    <property type="entry name" value="PHAGE INTEGRASE-RELATED"/>
    <property type="match status" value="1"/>
</dbReference>
<proteinExistence type="inferred from homology"/>
<dbReference type="PROSITE" id="PS51898">
    <property type="entry name" value="TYR_RECOMBINASE"/>
    <property type="match status" value="1"/>
</dbReference>
<dbReference type="Gene3D" id="1.10.443.10">
    <property type="entry name" value="Intergrase catalytic core"/>
    <property type="match status" value="1"/>
</dbReference>
<comment type="caution">
    <text evidence="8">The sequence shown here is derived from an EMBL/GenBank/DDBJ whole genome shotgun (WGS) entry which is preliminary data.</text>
</comment>
<dbReference type="Pfam" id="PF17293">
    <property type="entry name" value="Arm-DNA-bind_5"/>
    <property type="match status" value="1"/>
</dbReference>
<dbReference type="GO" id="GO:0006310">
    <property type="term" value="P:DNA recombination"/>
    <property type="evidence" value="ECO:0007669"/>
    <property type="project" value="UniProtKB-KW"/>
</dbReference>
<dbReference type="InterPro" id="IPR013762">
    <property type="entry name" value="Integrase-like_cat_sf"/>
</dbReference>
<evidence type="ECO:0000256" key="1">
    <source>
        <dbReference type="ARBA" id="ARBA00008857"/>
    </source>
</evidence>
<dbReference type="InterPro" id="IPR044068">
    <property type="entry name" value="CB"/>
</dbReference>
<dbReference type="CDD" id="cd01185">
    <property type="entry name" value="INTN1_C_like"/>
    <property type="match status" value="1"/>
</dbReference>
<evidence type="ECO:0000256" key="5">
    <source>
        <dbReference type="PROSITE-ProRule" id="PRU01248"/>
    </source>
</evidence>
<evidence type="ECO:0000256" key="2">
    <source>
        <dbReference type="ARBA" id="ARBA00022908"/>
    </source>
</evidence>
<dbReference type="Pfam" id="PF00589">
    <property type="entry name" value="Phage_integrase"/>
    <property type="match status" value="1"/>
</dbReference>
<dbReference type="InterPro" id="IPR050090">
    <property type="entry name" value="Tyrosine_recombinase_XerCD"/>
</dbReference>
<dbReference type="RefSeq" id="WP_070731069.1">
    <property type="nucleotide sequence ID" value="NZ_MDZB01000175.1"/>
</dbReference>
<organism evidence="8 9">
    <name type="scientific">Hymenobacter lapidarius</name>
    <dbReference type="NCBI Taxonomy" id="1908237"/>
    <lineage>
        <taxon>Bacteria</taxon>
        <taxon>Pseudomonadati</taxon>
        <taxon>Bacteroidota</taxon>
        <taxon>Cytophagia</taxon>
        <taxon>Cytophagales</taxon>
        <taxon>Hymenobacteraceae</taxon>
        <taxon>Hymenobacter</taxon>
    </lineage>
</organism>
<dbReference type="InterPro" id="IPR035386">
    <property type="entry name" value="Arm-DNA-bind_5"/>
</dbReference>